<evidence type="ECO:0000313" key="1">
    <source>
        <dbReference type="EMBL" id="KAJ3558940.1"/>
    </source>
</evidence>
<protein>
    <submittedName>
        <fullName evidence="1">Uncharacterized protein</fullName>
    </submittedName>
</protein>
<organism evidence="1 2">
    <name type="scientific">Phlebia brevispora</name>
    <dbReference type="NCBI Taxonomy" id="194682"/>
    <lineage>
        <taxon>Eukaryota</taxon>
        <taxon>Fungi</taxon>
        <taxon>Dikarya</taxon>
        <taxon>Basidiomycota</taxon>
        <taxon>Agaricomycotina</taxon>
        <taxon>Agaricomycetes</taxon>
        <taxon>Polyporales</taxon>
        <taxon>Meruliaceae</taxon>
        <taxon>Phlebia</taxon>
    </lineage>
</organism>
<reference evidence="1" key="1">
    <citation type="submission" date="2022-07" db="EMBL/GenBank/DDBJ databases">
        <title>Genome Sequence of Phlebia brevispora.</title>
        <authorList>
            <person name="Buettner E."/>
        </authorList>
    </citation>
    <scope>NUCLEOTIDE SEQUENCE</scope>
    <source>
        <strain evidence="1">MPL23</strain>
    </source>
</reference>
<dbReference type="Proteomes" id="UP001148662">
    <property type="component" value="Unassembled WGS sequence"/>
</dbReference>
<keyword evidence="2" id="KW-1185">Reference proteome</keyword>
<comment type="caution">
    <text evidence="1">The sequence shown here is derived from an EMBL/GenBank/DDBJ whole genome shotgun (WGS) entry which is preliminary data.</text>
</comment>
<sequence>MDALFVPLANATGASLDQIKLISCLLFSFPLGSIFIRIPNDKPNAKHLFHVCISVFYLIVVLNLWTGFLQLLADVVGTYVIAYRVRSSTMPWIVFAFVMGHLTINHIIRAVFQLSYETFEVTGPQMVLVMKLSTFAWNVYDGRRPVEDLDKWQKEKRVAQYPSLLAFLGYAFYFPGILVGPYLEFADYMNLIDGTLFKAIDKESEERRAAVKVPGRLVPRGRKRVAYRKMIMGLMYLGIFVVLGGQYNYGIAIQDWFAQKSLLYRISIFQLCGFLERSKYYAIWTLTEGASILTGLGFTGFSPSGATLWEGAANVKVWNIEFAPNMKVLLDSWNMKTNVWLRECVYKRVTPKGKKPGFRSSMITFMTSAFWHGIAGGYYLTFLFGGFVQTVGRLCRSNLRPLVLPADYVASRTAPPPPQSLIKITYDLVGTAFTILLLNYLAAPFMLLTWHDSILGWSRLAWMGHIIVGAALVFFYGGGTRFLRGVQKARVKATGVKVDGVADGRGNGTKTNGFVSGTVTPSGQTLPPLDEVAREMEKKLE</sequence>
<gene>
    <name evidence="1" type="ORF">NM688_g636</name>
</gene>
<evidence type="ECO:0000313" key="2">
    <source>
        <dbReference type="Proteomes" id="UP001148662"/>
    </source>
</evidence>
<name>A0ACC1TDS0_9APHY</name>
<proteinExistence type="predicted"/>
<accession>A0ACC1TDS0</accession>
<dbReference type="EMBL" id="JANHOG010000055">
    <property type="protein sequence ID" value="KAJ3558940.1"/>
    <property type="molecule type" value="Genomic_DNA"/>
</dbReference>